<dbReference type="InterPro" id="IPR003439">
    <property type="entry name" value="ABC_transporter-like_ATP-bd"/>
</dbReference>
<feature type="transmembrane region" description="Helical" evidence="10">
    <location>
        <begin position="482"/>
        <end position="507"/>
    </location>
</feature>
<dbReference type="SUPFAM" id="SSF52540">
    <property type="entry name" value="P-loop containing nucleoside triphosphate hydrolases"/>
    <property type="match status" value="2"/>
</dbReference>
<dbReference type="Gene3D" id="1.20.1560.10">
    <property type="entry name" value="ABC transporter type 1, transmembrane domain"/>
    <property type="match status" value="2"/>
</dbReference>
<dbReference type="GeneID" id="34446735"/>
<dbReference type="PROSITE" id="PS50893">
    <property type="entry name" value="ABC_TRANSPORTER_2"/>
    <property type="match status" value="2"/>
</dbReference>
<dbReference type="GO" id="GO:0016020">
    <property type="term" value="C:membrane"/>
    <property type="evidence" value="ECO:0007669"/>
    <property type="project" value="UniProtKB-SubCell"/>
</dbReference>
<dbReference type="InterPro" id="IPR017871">
    <property type="entry name" value="ABC_transporter-like_CS"/>
</dbReference>
<keyword evidence="3 10" id="KW-0812">Transmembrane</keyword>
<dbReference type="CDD" id="cd18580">
    <property type="entry name" value="ABC_6TM_ABCC_D2"/>
    <property type="match status" value="1"/>
</dbReference>
<keyword evidence="4" id="KW-0677">Repeat</keyword>
<dbReference type="PANTHER" id="PTHR24223:SF415">
    <property type="entry name" value="FI20190P1"/>
    <property type="match status" value="1"/>
</dbReference>
<keyword evidence="6" id="KW-0067">ATP-binding</keyword>
<dbReference type="GO" id="GO:0016887">
    <property type="term" value="F:ATP hydrolysis activity"/>
    <property type="evidence" value="ECO:0007669"/>
    <property type="project" value="InterPro"/>
</dbReference>
<name>A0A1F8A936_9EURO</name>
<evidence type="ECO:0000256" key="7">
    <source>
        <dbReference type="ARBA" id="ARBA00022989"/>
    </source>
</evidence>
<dbReference type="STRING" id="109264.A0A1F8A936"/>
<evidence type="ECO:0000313" key="13">
    <source>
        <dbReference type="EMBL" id="OGM47808.1"/>
    </source>
</evidence>
<accession>A0A1F8A936</accession>
<dbReference type="Pfam" id="PF00664">
    <property type="entry name" value="ABC_membrane"/>
    <property type="match status" value="1"/>
</dbReference>
<dbReference type="FunFam" id="3.40.50.300:FF:000630">
    <property type="entry name" value="ATP-binding cassette (ABC) transporter, putative"/>
    <property type="match status" value="1"/>
</dbReference>
<dbReference type="Gene3D" id="3.40.50.300">
    <property type="entry name" value="P-loop containing nucleotide triphosphate hydrolases"/>
    <property type="match status" value="2"/>
</dbReference>
<feature type="transmembrane region" description="Helical" evidence="10">
    <location>
        <begin position="699"/>
        <end position="716"/>
    </location>
</feature>
<dbReference type="InterPro" id="IPR044726">
    <property type="entry name" value="ABCC_6TM_D2"/>
</dbReference>
<comment type="caution">
    <text evidence="13">The sequence shown here is derived from an EMBL/GenBank/DDBJ whole genome shotgun (WGS) entry which is preliminary data.</text>
</comment>
<keyword evidence="8 10" id="KW-0472">Membrane</keyword>
<sequence length="988" mass="108586">MVSLLLTHPLSGRLQFGMKELMGKRDTRVAKVVEVIDRIKAIQLSGWEKVVGMSVDESRSAEVDVMASLAQLQGAIYAIMAAVPDLMTSAAFAVTLMRGGNLSGDLIFSSLGFFSLINMALSALPGTLAQFLACQTSFDRIHKFLLHPDPGFAEQKAGIDDNEEPRLLVHRADFGLGSVSLISSVELDISRPALVTISGAMGMGKSTLLKGLTGSAQPLTGHVITHGRREYMPQTPFIVRGTLKDNILFGRPFHADWYHHTLKACALDSDLKAFPHGDLTDLSDAGIALSGGQKSRICLARVVYSRADLYFFDDPLAALDSSVRRHIIDHIFGQRGLLKNSIRIVVTSDAPLIEAAQSRYAIRSQRLIMTSSRAPPLPEASSTLAFDEVKASMTASVSVEEVESPRYYNDSISDEETPTQESSPESAGEGQVDWSTYLTWLRLARPIGWVAVLLLTVLGKLSNVVSNYNLELLSLAGRSDKWLYIALVAGSGLMQGLFGWGFIWISYHLCLLPAARGIHARLVRGVLGAPLSFYTRTPSGQILNRFTNDISKVDGTLASNLIGGIMMGSNLLMVLGVLLHTSVLAVAYLLPFTALFWILQARYLSAVRDLKRLEIESRSPIIMSIQEAINGYNSILVSGQWGHFLRQHYDSVNENIQASIPLYCLEYWLSLRLEFLSGLIIAFTASLLLWLEIDSAELGFVMTYAMQISIMLTNIIRFRTNLEIDMISVERIKQYLLDDDDEHPSRDEHTIGSIPYEWPRHGVVRFNNFSAGYDSATQILKNISLEVGSGEKVAVVGRTGAGKSSLALCLTRMIEAQSGYIAIDGVDISQVNVHELRRHVTMIPQEPAVFTGTLRYNLDPEGRYGDLRLLDVVRQAGLPAALNCEDLLLEYEITDGGKNLSSGQSQLLAIARVLLSDAKIIVMDEASAALDAEIDQQLQRVLREAFSDRTVFTITHKAGGYMSYNRVLALGSGRVISFDTPMEFLKSA</sequence>
<dbReference type="Proteomes" id="UP000179179">
    <property type="component" value="Unassembled WGS sequence"/>
</dbReference>
<dbReference type="InterPro" id="IPR003593">
    <property type="entry name" value="AAA+_ATPase"/>
</dbReference>
<proteinExistence type="predicted"/>
<organism evidence="13 14">
    <name type="scientific">Aspergillus bombycis</name>
    <dbReference type="NCBI Taxonomy" id="109264"/>
    <lineage>
        <taxon>Eukaryota</taxon>
        <taxon>Fungi</taxon>
        <taxon>Dikarya</taxon>
        <taxon>Ascomycota</taxon>
        <taxon>Pezizomycotina</taxon>
        <taxon>Eurotiomycetes</taxon>
        <taxon>Eurotiomycetidae</taxon>
        <taxon>Eurotiales</taxon>
        <taxon>Aspergillaceae</taxon>
        <taxon>Aspergillus</taxon>
    </lineage>
</organism>
<gene>
    <name evidence="13" type="ORF">ABOM_003345</name>
</gene>
<feature type="domain" description="ABC transmembrane type-1" evidence="12">
    <location>
        <begin position="450"/>
        <end position="718"/>
    </location>
</feature>
<evidence type="ECO:0008006" key="15">
    <source>
        <dbReference type="Google" id="ProtNLM"/>
    </source>
</evidence>
<keyword evidence="14" id="KW-1185">Reference proteome</keyword>
<feature type="region of interest" description="Disordered" evidence="9">
    <location>
        <begin position="408"/>
        <end position="430"/>
    </location>
</feature>
<comment type="subcellular location">
    <subcellularLocation>
        <location evidence="1">Membrane</location>
        <topology evidence="1">Multi-pass membrane protein</topology>
    </subcellularLocation>
</comment>
<dbReference type="PANTHER" id="PTHR24223">
    <property type="entry name" value="ATP-BINDING CASSETTE SUB-FAMILY C"/>
    <property type="match status" value="1"/>
</dbReference>
<dbReference type="InterPro" id="IPR050173">
    <property type="entry name" value="ABC_transporter_C-like"/>
</dbReference>
<evidence type="ECO:0000256" key="6">
    <source>
        <dbReference type="ARBA" id="ARBA00022840"/>
    </source>
</evidence>
<evidence type="ECO:0000256" key="1">
    <source>
        <dbReference type="ARBA" id="ARBA00004141"/>
    </source>
</evidence>
<dbReference type="GO" id="GO:0005737">
    <property type="term" value="C:cytoplasm"/>
    <property type="evidence" value="ECO:0007669"/>
    <property type="project" value="UniProtKB-ARBA"/>
</dbReference>
<reference evidence="13 14" key="1">
    <citation type="journal article" date="2016" name="Genome Biol. Evol.">
        <title>Draft genome sequence of an aflatoxigenic Aspergillus species, A. bombycis.</title>
        <authorList>
            <person name="Moore G.G."/>
            <person name="Mack B.M."/>
            <person name="Beltz S.B."/>
            <person name="Gilbert M.K."/>
        </authorList>
    </citation>
    <scope>NUCLEOTIDE SEQUENCE [LARGE SCALE GENOMIC DNA]</scope>
    <source>
        <strain evidence="14">NRRL 26010</strain>
    </source>
</reference>
<feature type="transmembrane region" description="Helical" evidence="10">
    <location>
        <begin position="571"/>
        <end position="599"/>
    </location>
</feature>
<evidence type="ECO:0000259" key="11">
    <source>
        <dbReference type="PROSITE" id="PS50893"/>
    </source>
</evidence>
<evidence type="ECO:0000256" key="4">
    <source>
        <dbReference type="ARBA" id="ARBA00022737"/>
    </source>
</evidence>
<dbReference type="PROSITE" id="PS50929">
    <property type="entry name" value="ABC_TM1F"/>
    <property type="match status" value="2"/>
</dbReference>
<feature type="transmembrane region" description="Helical" evidence="10">
    <location>
        <begin position="447"/>
        <end position="470"/>
    </location>
</feature>
<dbReference type="CDD" id="cd03244">
    <property type="entry name" value="ABCC_MRP_domain2"/>
    <property type="match status" value="1"/>
</dbReference>
<dbReference type="Pfam" id="PF00005">
    <property type="entry name" value="ABC_tran"/>
    <property type="match status" value="2"/>
</dbReference>
<dbReference type="SMART" id="SM00382">
    <property type="entry name" value="AAA"/>
    <property type="match status" value="2"/>
</dbReference>
<dbReference type="InterPro" id="IPR036640">
    <property type="entry name" value="ABC1_TM_sf"/>
</dbReference>
<dbReference type="InterPro" id="IPR011527">
    <property type="entry name" value="ABC1_TM_dom"/>
</dbReference>
<feature type="domain" description="ABC transmembrane type-1" evidence="12">
    <location>
        <begin position="1"/>
        <end position="133"/>
    </location>
</feature>
<dbReference type="GO" id="GO:0140359">
    <property type="term" value="F:ABC-type transporter activity"/>
    <property type="evidence" value="ECO:0007669"/>
    <property type="project" value="InterPro"/>
</dbReference>
<evidence type="ECO:0000313" key="14">
    <source>
        <dbReference type="Proteomes" id="UP000179179"/>
    </source>
</evidence>
<evidence type="ECO:0000256" key="5">
    <source>
        <dbReference type="ARBA" id="ARBA00022741"/>
    </source>
</evidence>
<dbReference type="FunFam" id="1.20.1560.10:FF:000013">
    <property type="entry name" value="ABC transporter C family member 2"/>
    <property type="match status" value="1"/>
</dbReference>
<dbReference type="RefSeq" id="XP_022391525.1">
    <property type="nucleotide sequence ID" value="XM_022530475.1"/>
</dbReference>
<keyword evidence="2" id="KW-0813">Transport</keyword>
<keyword evidence="5" id="KW-0547">Nucleotide-binding</keyword>
<dbReference type="InterPro" id="IPR027417">
    <property type="entry name" value="P-loop_NTPase"/>
</dbReference>
<dbReference type="OrthoDB" id="6500128at2759"/>
<feature type="domain" description="ABC transporter" evidence="11">
    <location>
        <begin position="167"/>
        <end position="389"/>
    </location>
</feature>
<evidence type="ECO:0000256" key="9">
    <source>
        <dbReference type="SAM" id="MobiDB-lite"/>
    </source>
</evidence>
<evidence type="ECO:0000256" key="2">
    <source>
        <dbReference type="ARBA" id="ARBA00022448"/>
    </source>
</evidence>
<evidence type="ECO:0000256" key="8">
    <source>
        <dbReference type="ARBA" id="ARBA00023136"/>
    </source>
</evidence>
<feature type="domain" description="ABC transporter" evidence="11">
    <location>
        <begin position="764"/>
        <end position="988"/>
    </location>
</feature>
<evidence type="ECO:0000256" key="3">
    <source>
        <dbReference type="ARBA" id="ARBA00022692"/>
    </source>
</evidence>
<dbReference type="SUPFAM" id="SSF90123">
    <property type="entry name" value="ABC transporter transmembrane region"/>
    <property type="match status" value="2"/>
</dbReference>
<feature type="transmembrane region" description="Helical" evidence="10">
    <location>
        <begin position="675"/>
        <end position="693"/>
    </location>
</feature>
<keyword evidence="7 10" id="KW-1133">Transmembrane helix</keyword>
<dbReference type="PROSITE" id="PS00211">
    <property type="entry name" value="ABC_TRANSPORTER_1"/>
    <property type="match status" value="2"/>
</dbReference>
<evidence type="ECO:0000259" key="12">
    <source>
        <dbReference type="PROSITE" id="PS50929"/>
    </source>
</evidence>
<evidence type="ECO:0000256" key="10">
    <source>
        <dbReference type="SAM" id="Phobius"/>
    </source>
</evidence>
<dbReference type="EMBL" id="LYCR01000020">
    <property type="protein sequence ID" value="OGM47808.1"/>
    <property type="molecule type" value="Genomic_DNA"/>
</dbReference>
<protein>
    <recommendedName>
        <fullName evidence="15">ABC multidrug transporter</fullName>
    </recommendedName>
</protein>
<dbReference type="GO" id="GO:0005524">
    <property type="term" value="F:ATP binding"/>
    <property type="evidence" value="ECO:0007669"/>
    <property type="project" value="UniProtKB-KW"/>
</dbReference>
<dbReference type="AlphaFoldDB" id="A0A1F8A936"/>